<dbReference type="Pfam" id="PF00930">
    <property type="entry name" value="DPPIV_N"/>
    <property type="match status" value="1"/>
</dbReference>
<dbReference type="PANTHER" id="PTHR11731:SF193">
    <property type="entry name" value="DIPEPTIDYL PEPTIDASE 9"/>
    <property type="match status" value="1"/>
</dbReference>
<dbReference type="PROSITE" id="PS00708">
    <property type="entry name" value="PRO_ENDOPEP_SER"/>
    <property type="match status" value="1"/>
</dbReference>
<evidence type="ECO:0000256" key="3">
    <source>
        <dbReference type="SAM" id="SignalP"/>
    </source>
</evidence>
<dbReference type="InterPro" id="IPR001375">
    <property type="entry name" value="Peptidase_S9_cat"/>
</dbReference>
<dbReference type="InterPro" id="IPR002469">
    <property type="entry name" value="Peptidase_S9B_N"/>
</dbReference>
<organism evidence="6 7">
    <name type="scientific">Brevundimonas balnearis</name>
    <dbReference type="NCBI Taxonomy" id="1572858"/>
    <lineage>
        <taxon>Bacteria</taxon>
        <taxon>Pseudomonadati</taxon>
        <taxon>Pseudomonadota</taxon>
        <taxon>Alphaproteobacteria</taxon>
        <taxon>Caulobacterales</taxon>
        <taxon>Caulobacteraceae</taxon>
        <taxon>Brevundimonas</taxon>
    </lineage>
</organism>
<evidence type="ECO:0000313" key="6">
    <source>
        <dbReference type="EMBL" id="MFC0632766.1"/>
    </source>
</evidence>
<gene>
    <name evidence="6" type="ORF">ACFFGE_02610</name>
</gene>
<feature type="domain" description="Dipeptidylpeptidase IV N-terminal" evidence="5">
    <location>
        <begin position="130"/>
        <end position="457"/>
    </location>
</feature>
<dbReference type="InterPro" id="IPR002471">
    <property type="entry name" value="Pept_S9_AS"/>
</dbReference>
<dbReference type="SUPFAM" id="SSF53474">
    <property type="entry name" value="alpha/beta-Hydrolases"/>
    <property type="match status" value="1"/>
</dbReference>
<dbReference type="RefSeq" id="WP_376834012.1">
    <property type="nucleotide sequence ID" value="NZ_JBHLSW010000003.1"/>
</dbReference>
<name>A0ABV6QZI1_9CAUL</name>
<protein>
    <submittedName>
        <fullName evidence="6">DPP IV N-terminal domain-containing protein</fullName>
    </submittedName>
</protein>
<feature type="domain" description="Peptidase S9 prolyl oligopeptidase catalytic" evidence="4">
    <location>
        <begin position="543"/>
        <end position="742"/>
    </location>
</feature>
<dbReference type="PANTHER" id="PTHR11731">
    <property type="entry name" value="PROTEASE FAMILY S9B,C DIPEPTIDYL-PEPTIDASE IV-RELATED"/>
    <property type="match status" value="1"/>
</dbReference>
<evidence type="ECO:0000256" key="1">
    <source>
        <dbReference type="ARBA" id="ARBA00022670"/>
    </source>
</evidence>
<comment type="caution">
    <text evidence="6">The sequence shown here is derived from an EMBL/GenBank/DDBJ whole genome shotgun (WGS) entry which is preliminary data.</text>
</comment>
<proteinExistence type="predicted"/>
<accession>A0ABV6QZI1</accession>
<dbReference type="Proteomes" id="UP001589906">
    <property type="component" value="Unassembled WGS sequence"/>
</dbReference>
<dbReference type="SUPFAM" id="SSF82171">
    <property type="entry name" value="DPP6 N-terminal domain-like"/>
    <property type="match status" value="1"/>
</dbReference>
<keyword evidence="3" id="KW-0732">Signal</keyword>
<sequence>MRTALLATVAALVLPFTATAQSQDPGILTPERVYADPALNGPVARGVSLSPDGELVAFLRSREDDVDVLDLWAAPVSGGEPFKLIDARALVPDAGELSEAESARRERMRISQRGVVEYSWDEQGRYILAPLEGDIFLAARADGSVRRLTETEADEIDAKVSPEGNFVSYVRDQDLVVFDLAAGSESPITTDGEGLITWATAEFIAQEEMDRDTGYWWSPDERYIALQRTDESTVDVIPRLDITGGGATVIEQRYPRAGRPNAVVELYVHDRRTGRRIQVDLGDDRDIYLARVNWSADGRTLYVQRQSRDQKTLDLLAVDPATGQGRVLTTQRADAWVELTHDFHALEDGRFIWSSEDSGWRHLYLHAADGSVIRPITRGEYPVKSLDGVNEETGEVFFTASMRDGREHPIEQQLFRASLNETVTPVEVTPRGGWWSASVNGAGTAYVGNFSNLDTPPQSALYRADGTFVRWIEENALDADHPYAPYVARKQDPTFGTLQNGGETLVWQMTTPPGFDPSKTYPVVMQVYGGPSGGGVRNAWQPATTQLLTEAGYIVFRLDNRGEGDRSVAFKTALHERMGGPEVEDQVAAADYLRTLPYVDDERIAAMGWSYGGFMTLHMLTEPEMGLASAISGAPVTDWSLYDTHYTERYMSTPDANVEGYAASDILNRLDDMTGRLLLIHGMADDNVIFENTTRVLNALQEKSLPFETMLYPGQRHGIRGNERGLHLWRTYLDFLDRTIGSRAPD</sequence>
<dbReference type="Gene3D" id="2.140.10.30">
    <property type="entry name" value="Dipeptidylpeptidase IV, N-terminal domain"/>
    <property type="match status" value="1"/>
</dbReference>
<dbReference type="InterPro" id="IPR029058">
    <property type="entry name" value="AB_hydrolase_fold"/>
</dbReference>
<evidence type="ECO:0000313" key="7">
    <source>
        <dbReference type="Proteomes" id="UP001589906"/>
    </source>
</evidence>
<evidence type="ECO:0000259" key="4">
    <source>
        <dbReference type="Pfam" id="PF00326"/>
    </source>
</evidence>
<feature type="signal peptide" evidence="3">
    <location>
        <begin position="1"/>
        <end position="20"/>
    </location>
</feature>
<dbReference type="InterPro" id="IPR050278">
    <property type="entry name" value="Serine_Prot_S9B/DPPIV"/>
</dbReference>
<keyword evidence="1" id="KW-0645">Protease</keyword>
<keyword evidence="2" id="KW-0378">Hydrolase</keyword>
<evidence type="ECO:0000259" key="5">
    <source>
        <dbReference type="Pfam" id="PF00930"/>
    </source>
</evidence>
<evidence type="ECO:0000256" key="2">
    <source>
        <dbReference type="ARBA" id="ARBA00022801"/>
    </source>
</evidence>
<dbReference type="EMBL" id="JBHLSW010000003">
    <property type="protein sequence ID" value="MFC0632766.1"/>
    <property type="molecule type" value="Genomic_DNA"/>
</dbReference>
<feature type="chain" id="PRO_5046790944" evidence="3">
    <location>
        <begin position="21"/>
        <end position="746"/>
    </location>
</feature>
<dbReference type="Gene3D" id="3.40.50.1820">
    <property type="entry name" value="alpha/beta hydrolase"/>
    <property type="match status" value="1"/>
</dbReference>
<reference evidence="6 7" key="1">
    <citation type="submission" date="2024-09" db="EMBL/GenBank/DDBJ databases">
        <authorList>
            <person name="Sun Q."/>
            <person name="Mori K."/>
        </authorList>
    </citation>
    <scope>NUCLEOTIDE SEQUENCE [LARGE SCALE GENOMIC DNA]</scope>
    <source>
        <strain evidence="6 7">NCAIM B.02621</strain>
    </source>
</reference>
<dbReference type="Pfam" id="PF00326">
    <property type="entry name" value="Peptidase_S9"/>
    <property type="match status" value="1"/>
</dbReference>
<keyword evidence="7" id="KW-1185">Reference proteome</keyword>